<dbReference type="AlphaFoldDB" id="A0A0C2NE39"/>
<evidence type="ECO:0000313" key="2">
    <source>
        <dbReference type="Proteomes" id="UP000031668"/>
    </source>
</evidence>
<dbReference type="Proteomes" id="UP000031668">
    <property type="component" value="Unassembled WGS sequence"/>
</dbReference>
<sequence length="103" mass="12264">MPVHEVTWLSRHFAVTPFVRNYNKLINYFTDELNIRNDEISNIPTPMEALQFVKSKIFEIRSLYVGETVHWSDAMKEVIDSNDHVIDKKQYLDLLNYFSITLR</sequence>
<comment type="caution">
    <text evidence="1">The sequence shown here is derived from an EMBL/GenBank/DDBJ whole genome shotgun (WGS) entry which is preliminary data.</text>
</comment>
<proteinExistence type="predicted"/>
<name>A0A0C2NE39_THEKT</name>
<evidence type="ECO:0000313" key="1">
    <source>
        <dbReference type="EMBL" id="KII74575.1"/>
    </source>
</evidence>
<organism evidence="1 2">
    <name type="scientific">Thelohanellus kitauei</name>
    <name type="common">Myxosporean</name>
    <dbReference type="NCBI Taxonomy" id="669202"/>
    <lineage>
        <taxon>Eukaryota</taxon>
        <taxon>Metazoa</taxon>
        <taxon>Cnidaria</taxon>
        <taxon>Myxozoa</taxon>
        <taxon>Myxosporea</taxon>
        <taxon>Bivalvulida</taxon>
        <taxon>Platysporina</taxon>
        <taxon>Myxobolidae</taxon>
        <taxon>Thelohanellus</taxon>
    </lineage>
</organism>
<accession>A0A0C2NE39</accession>
<gene>
    <name evidence="1" type="ORF">RF11_16185</name>
</gene>
<reference evidence="1 2" key="1">
    <citation type="journal article" date="2014" name="Genome Biol. Evol.">
        <title>The genome of the myxosporean Thelohanellus kitauei shows adaptations to nutrient acquisition within its fish host.</title>
        <authorList>
            <person name="Yang Y."/>
            <person name="Xiong J."/>
            <person name="Zhou Z."/>
            <person name="Huo F."/>
            <person name="Miao W."/>
            <person name="Ran C."/>
            <person name="Liu Y."/>
            <person name="Zhang J."/>
            <person name="Feng J."/>
            <person name="Wang M."/>
            <person name="Wang M."/>
            <person name="Wang L."/>
            <person name="Yao B."/>
        </authorList>
    </citation>
    <scope>NUCLEOTIDE SEQUENCE [LARGE SCALE GENOMIC DNA]</scope>
    <source>
        <strain evidence="1">Wuqing</strain>
    </source>
</reference>
<dbReference type="EMBL" id="JWZT01000358">
    <property type="protein sequence ID" value="KII74575.1"/>
    <property type="molecule type" value="Genomic_DNA"/>
</dbReference>
<keyword evidence="2" id="KW-1185">Reference proteome</keyword>
<protein>
    <submittedName>
        <fullName evidence="1">Uncharacterized protein</fullName>
    </submittedName>
</protein>
<dbReference type="OrthoDB" id="62528at2759"/>